<dbReference type="EMBL" id="CAJZAF010000035">
    <property type="protein sequence ID" value="CAG9183666.1"/>
    <property type="molecule type" value="Genomic_DNA"/>
</dbReference>
<organism evidence="1 2">
    <name type="scientific">Cupriavidus pinatubonensis</name>
    <dbReference type="NCBI Taxonomy" id="248026"/>
    <lineage>
        <taxon>Bacteria</taxon>
        <taxon>Pseudomonadati</taxon>
        <taxon>Pseudomonadota</taxon>
        <taxon>Betaproteobacteria</taxon>
        <taxon>Burkholderiales</taxon>
        <taxon>Burkholderiaceae</taxon>
        <taxon>Cupriavidus</taxon>
    </lineage>
</organism>
<gene>
    <name evidence="1" type="ORF">LMG23994_05213</name>
</gene>
<dbReference type="RefSeq" id="WP_224007791.1">
    <property type="nucleotide sequence ID" value="NZ_CAJZAF010000035.1"/>
</dbReference>
<comment type="caution">
    <text evidence="1">The sequence shown here is derived from an EMBL/GenBank/DDBJ whole genome shotgun (WGS) entry which is preliminary data.</text>
</comment>
<proteinExistence type="predicted"/>
<evidence type="ECO:0000313" key="1">
    <source>
        <dbReference type="EMBL" id="CAG9183666.1"/>
    </source>
</evidence>
<name>A0ABM8XTV7_9BURK</name>
<protein>
    <submittedName>
        <fullName evidence="1">Uncharacterized protein</fullName>
    </submittedName>
</protein>
<keyword evidence="2" id="KW-1185">Reference proteome</keyword>
<accession>A0ABM8XTV7</accession>
<dbReference type="Proteomes" id="UP000701702">
    <property type="component" value="Unassembled WGS sequence"/>
</dbReference>
<sequence length="129" mass="13860">MEDLIIGAGMTSYPAGVHLRVHVYQSNLRPALSLICADDVEPYADLTANVPQVDLAEDEVLIAWWNLPADVITAVLATGMFAPSRTLAVGYGRGAVWKIQSTELLEWIADARAEATADAPVPRRTANAS</sequence>
<reference evidence="1 2" key="1">
    <citation type="submission" date="2021-08" db="EMBL/GenBank/DDBJ databases">
        <authorList>
            <person name="Peeters C."/>
        </authorList>
    </citation>
    <scope>NUCLEOTIDE SEQUENCE [LARGE SCALE GENOMIC DNA]</scope>
    <source>
        <strain evidence="1 2">LMG 23994</strain>
    </source>
</reference>
<evidence type="ECO:0000313" key="2">
    <source>
        <dbReference type="Proteomes" id="UP000701702"/>
    </source>
</evidence>